<dbReference type="Pfam" id="PF07690">
    <property type="entry name" value="MFS_1"/>
    <property type="match status" value="1"/>
</dbReference>
<sequence length="550" mass="59807">MASVNALVNPRQNRQPISHDIEHVQVDDDPREWTKMRKTCILLTIFSASMIAGLNSNLYNPAISQIKLQLQASSAEISLSLSLYILISGCFGVAWSAVSEVYGRKIVYICSFGLSVAGNVAAATAQSIAVLIGMRCLQAVGSSAVISIGAATLADMYDPHERGTFMGLYLCAPLLGPAIGPMIGGLLTQAFDWRATFWFLSAFTGICLLSFVFFKDTFRQERSSAYQAALQLTQERKARRASHFSTFSQATVVEPEVVLDISREKADFYAAEGVGTPEPKSYSLEIHRTVQDDVEAEQTPATAMDTDPRPEIKGTTCKKVKHTLHNMNPVRPIIAVLRRFNNLATSLASGLCFAFGYSLTYTSTRTLSMRYGYDPLHVGLILLAYGAGSATGSVLGGRWSDRVMAKLKATGQRPVPEMRLDSIKYIVCLLPGIVSAYGWLSEKHVHVAALCVTLSFAGFLSMWLYSITLTYIVDANVGRSSTAVATNSCFRGVLAFVAAEVAVPLQDSIGDGGLYSLWAGLLLMATFLTLLVRCKGSRWRATAEQKESSK</sequence>
<feature type="transmembrane region" description="Helical" evidence="5">
    <location>
        <begin position="79"/>
        <end position="98"/>
    </location>
</feature>
<evidence type="ECO:0000256" key="5">
    <source>
        <dbReference type="SAM" id="Phobius"/>
    </source>
</evidence>
<keyword evidence="8" id="KW-1185">Reference proteome</keyword>
<feature type="transmembrane region" description="Helical" evidence="5">
    <location>
        <begin position="446"/>
        <end position="472"/>
    </location>
</feature>
<feature type="transmembrane region" description="Helical" evidence="5">
    <location>
        <begin position="128"/>
        <end position="153"/>
    </location>
</feature>
<evidence type="ECO:0000259" key="6">
    <source>
        <dbReference type="PROSITE" id="PS50850"/>
    </source>
</evidence>
<comment type="caution">
    <text evidence="7">The sequence shown here is derived from an EMBL/GenBank/DDBJ whole genome shotgun (WGS) entry which is preliminary data.</text>
</comment>
<name>A0A8K0XK01_9AGAR</name>
<protein>
    <submittedName>
        <fullName evidence="7">MFS general substrate transporter</fullName>
    </submittedName>
</protein>
<feature type="transmembrane region" description="Helical" evidence="5">
    <location>
        <begin position="195"/>
        <end position="214"/>
    </location>
</feature>
<feature type="transmembrane region" description="Helical" evidence="5">
    <location>
        <begin position="40"/>
        <end position="59"/>
    </location>
</feature>
<dbReference type="PROSITE" id="PS50850">
    <property type="entry name" value="MFS"/>
    <property type="match status" value="1"/>
</dbReference>
<dbReference type="InterPro" id="IPR011701">
    <property type="entry name" value="MFS"/>
</dbReference>
<feature type="transmembrane region" description="Helical" evidence="5">
    <location>
        <begin position="515"/>
        <end position="532"/>
    </location>
</feature>
<dbReference type="AlphaFoldDB" id="A0A8K0XK01"/>
<dbReference type="Gene3D" id="1.20.1250.20">
    <property type="entry name" value="MFS general substrate transporter like domains"/>
    <property type="match status" value="1"/>
</dbReference>
<gene>
    <name evidence="7" type="ORF">BXZ70DRAFT_704921</name>
</gene>
<keyword evidence="3 5" id="KW-1133">Transmembrane helix</keyword>
<dbReference type="InterPro" id="IPR036259">
    <property type="entry name" value="MFS_trans_sf"/>
</dbReference>
<dbReference type="OrthoDB" id="2585655at2759"/>
<evidence type="ECO:0000256" key="1">
    <source>
        <dbReference type="ARBA" id="ARBA00004141"/>
    </source>
</evidence>
<dbReference type="Gene3D" id="1.20.1720.10">
    <property type="entry name" value="Multidrug resistance protein D"/>
    <property type="match status" value="1"/>
</dbReference>
<dbReference type="GO" id="GO:0022857">
    <property type="term" value="F:transmembrane transporter activity"/>
    <property type="evidence" value="ECO:0007669"/>
    <property type="project" value="InterPro"/>
</dbReference>
<reference evidence="7" key="1">
    <citation type="journal article" date="2021" name="New Phytol.">
        <title>Evolutionary innovations through gain and loss of genes in the ectomycorrhizal Boletales.</title>
        <authorList>
            <person name="Wu G."/>
            <person name="Miyauchi S."/>
            <person name="Morin E."/>
            <person name="Kuo A."/>
            <person name="Drula E."/>
            <person name="Varga T."/>
            <person name="Kohler A."/>
            <person name="Feng B."/>
            <person name="Cao Y."/>
            <person name="Lipzen A."/>
            <person name="Daum C."/>
            <person name="Hundley H."/>
            <person name="Pangilinan J."/>
            <person name="Johnson J."/>
            <person name="Barry K."/>
            <person name="LaButti K."/>
            <person name="Ng V."/>
            <person name="Ahrendt S."/>
            <person name="Min B."/>
            <person name="Choi I.G."/>
            <person name="Park H."/>
            <person name="Plett J.M."/>
            <person name="Magnuson J."/>
            <person name="Spatafora J.W."/>
            <person name="Nagy L.G."/>
            <person name="Henrissat B."/>
            <person name="Grigoriev I.V."/>
            <person name="Yang Z.L."/>
            <person name="Xu J."/>
            <person name="Martin F.M."/>
        </authorList>
    </citation>
    <scope>NUCLEOTIDE SEQUENCE</scope>
    <source>
        <strain evidence="7">KKN 215</strain>
    </source>
</reference>
<keyword evidence="4 5" id="KW-0472">Membrane</keyword>
<dbReference type="PANTHER" id="PTHR23502:SF5">
    <property type="entry name" value="QUINIDINE RESISTANCE PROTEIN 3"/>
    <property type="match status" value="1"/>
</dbReference>
<dbReference type="Proteomes" id="UP000813824">
    <property type="component" value="Unassembled WGS sequence"/>
</dbReference>
<dbReference type="EMBL" id="JAEVFJ010000065">
    <property type="protein sequence ID" value="KAH8077265.1"/>
    <property type="molecule type" value="Genomic_DNA"/>
</dbReference>
<comment type="subcellular location">
    <subcellularLocation>
        <location evidence="1">Membrane</location>
        <topology evidence="1">Multi-pass membrane protein</topology>
    </subcellularLocation>
</comment>
<dbReference type="SUPFAM" id="SSF103473">
    <property type="entry name" value="MFS general substrate transporter"/>
    <property type="match status" value="1"/>
</dbReference>
<evidence type="ECO:0000256" key="4">
    <source>
        <dbReference type="ARBA" id="ARBA00023136"/>
    </source>
</evidence>
<proteinExistence type="predicted"/>
<evidence type="ECO:0000313" key="7">
    <source>
        <dbReference type="EMBL" id="KAH8077265.1"/>
    </source>
</evidence>
<dbReference type="GO" id="GO:0005886">
    <property type="term" value="C:plasma membrane"/>
    <property type="evidence" value="ECO:0007669"/>
    <property type="project" value="TreeGrafter"/>
</dbReference>
<feature type="transmembrane region" description="Helical" evidence="5">
    <location>
        <begin position="422"/>
        <end position="440"/>
    </location>
</feature>
<keyword evidence="2 5" id="KW-0812">Transmembrane</keyword>
<dbReference type="InterPro" id="IPR020846">
    <property type="entry name" value="MFS_dom"/>
</dbReference>
<feature type="transmembrane region" description="Helical" evidence="5">
    <location>
        <begin position="340"/>
        <end position="359"/>
    </location>
</feature>
<feature type="domain" description="Major facilitator superfamily (MFS) profile" evidence="6">
    <location>
        <begin position="41"/>
        <end position="537"/>
    </location>
</feature>
<organism evidence="7 8">
    <name type="scientific">Cristinia sonorae</name>
    <dbReference type="NCBI Taxonomy" id="1940300"/>
    <lineage>
        <taxon>Eukaryota</taxon>
        <taxon>Fungi</taxon>
        <taxon>Dikarya</taxon>
        <taxon>Basidiomycota</taxon>
        <taxon>Agaricomycotina</taxon>
        <taxon>Agaricomycetes</taxon>
        <taxon>Agaricomycetidae</taxon>
        <taxon>Agaricales</taxon>
        <taxon>Pleurotineae</taxon>
        <taxon>Stephanosporaceae</taxon>
        <taxon>Cristinia</taxon>
    </lineage>
</organism>
<evidence type="ECO:0000313" key="8">
    <source>
        <dbReference type="Proteomes" id="UP000813824"/>
    </source>
</evidence>
<feature type="transmembrane region" description="Helical" evidence="5">
    <location>
        <begin position="105"/>
        <end position="122"/>
    </location>
</feature>
<dbReference type="PANTHER" id="PTHR23502">
    <property type="entry name" value="MAJOR FACILITATOR SUPERFAMILY"/>
    <property type="match status" value="1"/>
</dbReference>
<feature type="transmembrane region" description="Helical" evidence="5">
    <location>
        <begin position="165"/>
        <end position="183"/>
    </location>
</feature>
<accession>A0A8K0XK01</accession>
<evidence type="ECO:0000256" key="3">
    <source>
        <dbReference type="ARBA" id="ARBA00022989"/>
    </source>
</evidence>
<evidence type="ECO:0000256" key="2">
    <source>
        <dbReference type="ARBA" id="ARBA00022692"/>
    </source>
</evidence>
<feature type="transmembrane region" description="Helical" evidence="5">
    <location>
        <begin position="484"/>
        <end position="503"/>
    </location>
</feature>
<feature type="transmembrane region" description="Helical" evidence="5">
    <location>
        <begin position="379"/>
        <end position="401"/>
    </location>
</feature>